<gene>
    <name evidence="2" type="ORF">GCM10009554_38970</name>
</gene>
<protein>
    <submittedName>
        <fullName evidence="2">Uncharacterized protein</fullName>
    </submittedName>
</protein>
<proteinExistence type="predicted"/>
<feature type="compositionally biased region" description="Polar residues" evidence="1">
    <location>
        <begin position="1"/>
        <end position="10"/>
    </location>
</feature>
<sequence>MVKKSGSSKPPNTPWKPLEDKTGAGYLSVYLSDPVARYPVRYVTKPRDNKSDPNLETGTYGLFSTCEFDLRGKAVRDGRTHIFFVTSHGKEKRALTGYYDIGWFAESTAGAGRGDYALAARELRFVDPILLSDLPSSVRDVCAPFFRLMRPIDTVTTKALRKIIDRRPDRTADYVDEIHRLEHLSHFKTGYTYPTWGKDDTFEWGHAAAYLGKLGTVYKGTNPGGLWRCTSCGYRDIRSKAPLKQCPLCKEMGTLQPQ</sequence>
<organism evidence="2 3">
    <name type="scientific">Kribbella koreensis</name>
    <dbReference type="NCBI Taxonomy" id="57909"/>
    <lineage>
        <taxon>Bacteria</taxon>
        <taxon>Bacillati</taxon>
        <taxon>Actinomycetota</taxon>
        <taxon>Actinomycetes</taxon>
        <taxon>Propionibacteriales</taxon>
        <taxon>Kribbellaceae</taxon>
        <taxon>Kribbella</taxon>
    </lineage>
</organism>
<reference evidence="2 3" key="1">
    <citation type="journal article" date="2019" name="Int. J. Syst. Evol. Microbiol.">
        <title>The Global Catalogue of Microorganisms (GCM) 10K type strain sequencing project: providing services to taxonomists for standard genome sequencing and annotation.</title>
        <authorList>
            <consortium name="The Broad Institute Genomics Platform"/>
            <consortium name="The Broad Institute Genome Sequencing Center for Infectious Disease"/>
            <person name="Wu L."/>
            <person name="Ma J."/>
        </authorList>
    </citation>
    <scope>NUCLEOTIDE SEQUENCE [LARGE SCALE GENOMIC DNA]</scope>
    <source>
        <strain evidence="2 3">JCM 10977</strain>
    </source>
</reference>
<name>A0ABN1QMS3_9ACTN</name>
<dbReference type="Proteomes" id="UP001500542">
    <property type="component" value="Unassembled WGS sequence"/>
</dbReference>
<comment type="caution">
    <text evidence="2">The sequence shown here is derived from an EMBL/GenBank/DDBJ whole genome shotgun (WGS) entry which is preliminary data.</text>
</comment>
<evidence type="ECO:0000313" key="2">
    <source>
        <dbReference type="EMBL" id="GAA0944655.1"/>
    </source>
</evidence>
<accession>A0ABN1QMS3</accession>
<evidence type="ECO:0000256" key="1">
    <source>
        <dbReference type="SAM" id="MobiDB-lite"/>
    </source>
</evidence>
<dbReference type="RefSeq" id="WP_343971642.1">
    <property type="nucleotide sequence ID" value="NZ_BAAAHK010000008.1"/>
</dbReference>
<dbReference type="EMBL" id="BAAAHK010000008">
    <property type="protein sequence ID" value="GAA0944655.1"/>
    <property type="molecule type" value="Genomic_DNA"/>
</dbReference>
<keyword evidence="3" id="KW-1185">Reference proteome</keyword>
<feature type="region of interest" description="Disordered" evidence="1">
    <location>
        <begin position="1"/>
        <end position="21"/>
    </location>
</feature>
<evidence type="ECO:0000313" key="3">
    <source>
        <dbReference type="Proteomes" id="UP001500542"/>
    </source>
</evidence>